<proteinExistence type="predicted"/>
<dbReference type="InterPro" id="IPR052735">
    <property type="entry name" value="NAD_biosynth-regulator"/>
</dbReference>
<keyword evidence="3" id="KW-1185">Reference proteome</keyword>
<organism evidence="2 3">
    <name type="scientific">Adhaeribacter rhizoryzae</name>
    <dbReference type="NCBI Taxonomy" id="2607907"/>
    <lineage>
        <taxon>Bacteria</taxon>
        <taxon>Pseudomonadati</taxon>
        <taxon>Bacteroidota</taxon>
        <taxon>Cytophagia</taxon>
        <taxon>Cytophagales</taxon>
        <taxon>Hymenobacteraceae</taxon>
        <taxon>Adhaeribacter</taxon>
    </lineage>
</organism>
<dbReference type="SUPFAM" id="SSF52540">
    <property type="entry name" value="P-loop containing nucleoside triphosphate hydrolases"/>
    <property type="match status" value="1"/>
</dbReference>
<dbReference type="EMBL" id="VWSF01000001">
    <property type="protein sequence ID" value="KAA5549647.1"/>
    <property type="molecule type" value="Genomic_DNA"/>
</dbReference>
<dbReference type="Proteomes" id="UP000323426">
    <property type="component" value="Unassembled WGS sequence"/>
</dbReference>
<feature type="domain" description="NadR/Ttd14 AAA" evidence="1">
    <location>
        <begin position="3"/>
        <end position="157"/>
    </location>
</feature>
<reference evidence="2 3" key="1">
    <citation type="submission" date="2019-09" db="EMBL/GenBank/DDBJ databases">
        <title>Genome sequence and assembly of Adhaeribacter sp.</title>
        <authorList>
            <person name="Chhetri G."/>
        </authorList>
    </citation>
    <scope>NUCLEOTIDE SEQUENCE [LARGE SCALE GENOMIC DNA]</scope>
    <source>
        <strain evidence="2 3">DK36</strain>
    </source>
</reference>
<dbReference type="InterPro" id="IPR038727">
    <property type="entry name" value="NadR/Ttd14_AAA_dom"/>
</dbReference>
<keyword evidence="2" id="KW-0067">ATP-binding</keyword>
<dbReference type="InterPro" id="IPR027417">
    <property type="entry name" value="P-loop_NTPase"/>
</dbReference>
<dbReference type="PANTHER" id="PTHR37512">
    <property type="entry name" value="TRIFUNCTIONAL NAD BIOSYNTHESIS/REGULATOR PROTEIN NADR"/>
    <property type="match status" value="1"/>
</dbReference>
<name>A0A5M6DQ38_9BACT</name>
<dbReference type="Pfam" id="PF13521">
    <property type="entry name" value="AAA_28"/>
    <property type="match status" value="1"/>
</dbReference>
<evidence type="ECO:0000259" key="1">
    <source>
        <dbReference type="Pfam" id="PF13521"/>
    </source>
</evidence>
<dbReference type="GO" id="GO:0005524">
    <property type="term" value="F:ATP binding"/>
    <property type="evidence" value="ECO:0007669"/>
    <property type="project" value="UniProtKB-KW"/>
</dbReference>
<dbReference type="Gene3D" id="3.40.50.300">
    <property type="entry name" value="P-loop containing nucleotide triphosphate hydrolases"/>
    <property type="match status" value="1"/>
</dbReference>
<dbReference type="PANTHER" id="PTHR37512:SF1">
    <property type="entry name" value="NADR_TTD14 AAA DOMAIN-CONTAINING PROTEIN"/>
    <property type="match status" value="1"/>
</dbReference>
<gene>
    <name evidence="2" type="ORF">F0145_02440</name>
</gene>
<evidence type="ECO:0000313" key="3">
    <source>
        <dbReference type="Proteomes" id="UP000323426"/>
    </source>
</evidence>
<comment type="caution">
    <text evidence="2">The sequence shown here is derived from an EMBL/GenBank/DDBJ whole genome shotgun (WGS) entry which is preliminary data.</text>
</comment>
<evidence type="ECO:0000313" key="2">
    <source>
        <dbReference type="EMBL" id="KAA5549647.1"/>
    </source>
</evidence>
<accession>A0A5M6DQ38</accession>
<protein>
    <submittedName>
        <fullName evidence="2">ATP-binding protein</fullName>
    </submittedName>
</protein>
<sequence length="170" mass="19643">MLKVAITGPESTGKSTLATQLAAHYNTIWVPEFARTYIAELPQRYTPQDIENIARGQLTTVQAAVPTANKILFADTDLLVIKIWFTHAFGYCPAWILAALEKQDFDLYLLMDVDLPWQADEQREHPHLRQFFYDWYKKELELHGFPFVQISGSQDERLQNALTYIEPLVK</sequence>
<keyword evidence="2" id="KW-0547">Nucleotide-binding</keyword>
<dbReference type="AlphaFoldDB" id="A0A5M6DQ38"/>